<keyword evidence="3" id="KW-1185">Reference proteome</keyword>
<protein>
    <recommendedName>
        <fullName evidence="4">DUF4367 domain-containing protein</fullName>
    </recommendedName>
</protein>
<evidence type="ECO:0000313" key="2">
    <source>
        <dbReference type="EMBL" id="RDW19748.1"/>
    </source>
</evidence>
<reference evidence="3" key="1">
    <citation type="submission" date="2017-11" db="EMBL/GenBank/DDBJ databases">
        <authorList>
            <person name="Zhu W."/>
        </authorList>
    </citation>
    <scope>NUCLEOTIDE SEQUENCE [LARGE SCALE GENOMIC DNA]</scope>
    <source>
        <strain evidence="3">CAU 1051</strain>
    </source>
</reference>
<feature type="signal peptide" evidence="1">
    <location>
        <begin position="1"/>
        <end position="23"/>
    </location>
</feature>
<evidence type="ECO:0000313" key="3">
    <source>
        <dbReference type="Proteomes" id="UP000256520"/>
    </source>
</evidence>
<name>A0A3D8PWT6_9BACI</name>
<dbReference type="RefSeq" id="WP_115749096.1">
    <property type="nucleotide sequence ID" value="NZ_PIOD01000006.1"/>
</dbReference>
<organism evidence="2 3">
    <name type="scientific">Oceanobacillus chungangensis</name>
    <dbReference type="NCBI Taxonomy" id="1229152"/>
    <lineage>
        <taxon>Bacteria</taxon>
        <taxon>Bacillati</taxon>
        <taxon>Bacillota</taxon>
        <taxon>Bacilli</taxon>
        <taxon>Bacillales</taxon>
        <taxon>Bacillaceae</taxon>
        <taxon>Oceanobacillus</taxon>
    </lineage>
</organism>
<dbReference type="Proteomes" id="UP000256520">
    <property type="component" value="Unassembled WGS sequence"/>
</dbReference>
<evidence type="ECO:0008006" key="4">
    <source>
        <dbReference type="Google" id="ProtNLM"/>
    </source>
</evidence>
<comment type="caution">
    <text evidence="2">The sequence shown here is derived from an EMBL/GenBank/DDBJ whole genome shotgun (WGS) entry which is preliminary data.</text>
</comment>
<dbReference type="PROSITE" id="PS51257">
    <property type="entry name" value="PROKAR_LIPOPROTEIN"/>
    <property type="match status" value="1"/>
</dbReference>
<proteinExistence type="predicted"/>
<gene>
    <name evidence="2" type="ORF">CWR45_06640</name>
</gene>
<accession>A0A3D8PWT6</accession>
<sequence length="172" mass="19203">MKKILLTIAILLLVILVACSDDANPSAKIISEYPETIIQDIEVLPEDFRKNIVVPSKLPDTYETIHFGYSSEPYNDPTGNIINTTFIYADEATDYQLILNTMYGDVTFANETSNETVTLESGIEAKVTGEYELHWQGEDGNYQELSLLVPPDVTDADFTIDDLVEIANSMLE</sequence>
<evidence type="ECO:0000256" key="1">
    <source>
        <dbReference type="SAM" id="SignalP"/>
    </source>
</evidence>
<dbReference type="OrthoDB" id="2874397at2"/>
<feature type="chain" id="PRO_5017749887" description="DUF4367 domain-containing protein" evidence="1">
    <location>
        <begin position="24"/>
        <end position="172"/>
    </location>
</feature>
<dbReference type="AlphaFoldDB" id="A0A3D8PWT6"/>
<dbReference type="EMBL" id="PIOD01000006">
    <property type="protein sequence ID" value="RDW19748.1"/>
    <property type="molecule type" value="Genomic_DNA"/>
</dbReference>
<keyword evidence="1" id="KW-0732">Signal</keyword>